<evidence type="ECO:0000313" key="2">
    <source>
        <dbReference type="EMBL" id="CAB4700240.1"/>
    </source>
</evidence>
<dbReference type="EMBL" id="CAEZXP010000004">
    <property type="protein sequence ID" value="CAB4700240.1"/>
    <property type="molecule type" value="Genomic_DNA"/>
</dbReference>
<dbReference type="SUPFAM" id="SSF49899">
    <property type="entry name" value="Concanavalin A-like lectins/glucanases"/>
    <property type="match status" value="1"/>
</dbReference>
<dbReference type="InterPro" id="IPR038656">
    <property type="entry name" value="Peptidase_G1_sf"/>
</dbReference>
<evidence type="ECO:0000256" key="1">
    <source>
        <dbReference type="SAM" id="MobiDB-lite"/>
    </source>
</evidence>
<name>A0A6J6PL34_9ZZZZ</name>
<accession>A0A6J6PL34</accession>
<dbReference type="PANTHER" id="PTHR37536:SF1">
    <property type="entry name" value="ASPERGILLOPEPSIN, PUTAITVE (AFU_ORTHOLOGUE AFUA_7G01200)"/>
    <property type="match status" value="1"/>
</dbReference>
<feature type="compositionally biased region" description="Low complexity" evidence="1">
    <location>
        <begin position="287"/>
        <end position="306"/>
    </location>
</feature>
<reference evidence="2" key="1">
    <citation type="submission" date="2020-05" db="EMBL/GenBank/DDBJ databases">
        <authorList>
            <person name="Chiriac C."/>
            <person name="Salcher M."/>
            <person name="Ghai R."/>
            <person name="Kavagutti S V."/>
        </authorList>
    </citation>
    <scope>NUCLEOTIDE SEQUENCE</scope>
</reference>
<proteinExistence type="predicted"/>
<dbReference type="PANTHER" id="PTHR37536">
    <property type="entry name" value="PUTATIVE (AFU_ORTHOLOGUE AFUA_3G02970)-RELATED"/>
    <property type="match status" value="1"/>
</dbReference>
<dbReference type="GO" id="GO:0070007">
    <property type="term" value="F:glutamic-type endopeptidase activity"/>
    <property type="evidence" value="ECO:0007669"/>
    <property type="project" value="InterPro"/>
</dbReference>
<dbReference type="InterPro" id="IPR000250">
    <property type="entry name" value="Peptidase_G1"/>
</dbReference>
<protein>
    <submittedName>
        <fullName evidence="2">Unannotated protein</fullName>
    </submittedName>
</protein>
<feature type="region of interest" description="Disordered" evidence="1">
    <location>
        <begin position="278"/>
        <end position="306"/>
    </location>
</feature>
<dbReference type="AlphaFoldDB" id="A0A6J6PL34"/>
<sequence length="306" mass="31811">MLLLLNMQADVQTSRVAPRAPSIRISLALMALAGAVVAILAGQSATSAANHRNMVRHTFATKDTSTNWSGYAVTIPGVNVTNTPNGGPYTDATGTWIAPSVTCVPGSTTASAVWVGLGGYFTNSNALEQAGTAADCDANGTPSYYAWYELVPANSVTVPLRINPGDVITTSVVANGANVLVQIKDRTRNVTFTKRLVATSLDYTSAEWIVEAPSACSSNNFCRQLTLANFTNVTFSRLAALANGQGGTLTTNVGWTTTPITLIPQSRRFFGNVDSTTGQGAGGANVTAPTTDGRGFTTTYTSTPGA</sequence>
<dbReference type="InterPro" id="IPR013320">
    <property type="entry name" value="ConA-like_dom_sf"/>
</dbReference>
<dbReference type="Gene3D" id="2.60.120.700">
    <property type="entry name" value="Peptidase G1"/>
    <property type="match status" value="1"/>
</dbReference>
<gene>
    <name evidence="2" type="ORF">UFOPK2399_01299</name>
</gene>
<organism evidence="2">
    <name type="scientific">freshwater metagenome</name>
    <dbReference type="NCBI Taxonomy" id="449393"/>
    <lineage>
        <taxon>unclassified sequences</taxon>
        <taxon>metagenomes</taxon>
        <taxon>ecological metagenomes</taxon>
    </lineage>
</organism>
<dbReference type="GO" id="GO:0006508">
    <property type="term" value="P:proteolysis"/>
    <property type="evidence" value="ECO:0007669"/>
    <property type="project" value="InterPro"/>
</dbReference>
<dbReference type="CDD" id="cd13426">
    <property type="entry name" value="Peptidase_G1"/>
    <property type="match status" value="1"/>
</dbReference>
<dbReference type="Pfam" id="PF01828">
    <property type="entry name" value="Peptidase_A4"/>
    <property type="match status" value="1"/>
</dbReference>